<dbReference type="SUPFAM" id="SSF103473">
    <property type="entry name" value="MFS general substrate transporter"/>
    <property type="match status" value="1"/>
</dbReference>
<dbReference type="PANTHER" id="PTHR23523">
    <property type="match status" value="1"/>
</dbReference>
<feature type="transmembrane region" description="Helical" evidence="4">
    <location>
        <begin position="158"/>
        <end position="184"/>
    </location>
</feature>
<dbReference type="NCBIfam" id="NF007256">
    <property type="entry name" value="PRK09705.1"/>
    <property type="match status" value="1"/>
</dbReference>
<feature type="transmembrane region" description="Helical" evidence="4">
    <location>
        <begin position="299"/>
        <end position="318"/>
    </location>
</feature>
<dbReference type="InterPro" id="IPR020846">
    <property type="entry name" value="MFS_dom"/>
</dbReference>
<feature type="transmembrane region" description="Helical" evidence="4">
    <location>
        <begin position="105"/>
        <end position="122"/>
    </location>
</feature>
<sequence length="418" mass="44798">MGFLVCPSDGIARLILGPGIQGLKMENVRTTARPALWLMLAIILVALNLRPSMAAIGPLLSTIRGDIPLSFSLASLLTMLPVMAMGLAMFFGIGISQRLGERRTVLLSLLIIGLATLSRLFVDSAAQLIASAVLAGIGIALIQALMPTLIKSRFPDNVALCMGLYVTSIMGGAAIAASFAPLVMGQTGSWRLGLAIWAALALLALVFWWLQRRQSPTVATGVAKKQAFFSNPRAWLLATFFGLGTASYTCVLAWLAPYYVEKGWSEQNAGLVLGFLTAMEVISGLVVPAIANRSHDRRALLATLLMLIIAGFCGLILSPQHLSLLWPCLLGLGIGGLFPMSLIVSLDHLDNPQRAGGLTAFVQGVGYLIAGLSPLLAGMVRDQLGSFEWAWWSLTAVMVGMLLMVQRFDPRQYARHIQ</sequence>
<dbReference type="PROSITE" id="PS50850">
    <property type="entry name" value="MFS"/>
    <property type="match status" value="1"/>
</dbReference>
<dbReference type="InterPro" id="IPR052524">
    <property type="entry name" value="MFS_Cyanate_Porter"/>
</dbReference>
<feature type="transmembrane region" description="Helical" evidence="4">
    <location>
        <begin position="35"/>
        <end position="57"/>
    </location>
</feature>
<dbReference type="InterPro" id="IPR011701">
    <property type="entry name" value="MFS"/>
</dbReference>
<dbReference type="Pfam" id="PF07690">
    <property type="entry name" value="MFS_1"/>
    <property type="match status" value="1"/>
</dbReference>
<evidence type="ECO:0000259" key="5">
    <source>
        <dbReference type="PROSITE" id="PS50850"/>
    </source>
</evidence>
<evidence type="ECO:0000313" key="7">
    <source>
        <dbReference type="Proteomes" id="UP000232455"/>
    </source>
</evidence>
<keyword evidence="2 4" id="KW-1133">Transmembrane helix</keyword>
<evidence type="ECO:0000256" key="3">
    <source>
        <dbReference type="ARBA" id="ARBA00023136"/>
    </source>
</evidence>
<reference evidence="6 7" key="1">
    <citation type="submission" date="2017-11" db="EMBL/GenBank/DDBJ databases">
        <title>Genome sequencing of a diverse group of Pseudomonas species.</title>
        <authorList>
            <person name="Loper J."/>
        </authorList>
    </citation>
    <scope>NUCLEOTIDE SEQUENCE [LARGE SCALE GENOMIC DNA]</scope>
    <source>
        <strain evidence="6 7">LMG 25716</strain>
    </source>
</reference>
<comment type="caution">
    <text evidence="6">The sequence shown here is derived from an EMBL/GenBank/DDBJ whole genome shotgun (WGS) entry which is preliminary data.</text>
</comment>
<gene>
    <name evidence="6" type="ORF">ATI02_4784</name>
</gene>
<evidence type="ECO:0000256" key="1">
    <source>
        <dbReference type="ARBA" id="ARBA00022692"/>
    </source>
</evidence>
<accession>A0ABX4Q4Q9</accession>
<keyword evidence="3 4" id="KW-0472">Membrane</keyword>
<dbReference type="InterPro" id="IPR036259">
    <property type="entry name" value="MFS_trans_sf"/>
</dbReference>
<feature type="transmembrane region" description="Helical" evidence="4">
    <location>
        <begin position="389"/>
        <end position="405"/>
    </location>
</feature>
<feature type="domain" description="Major facilitator superfamily (MFS) profile" evidence="5">
    <location>
        <begin position="38"/>
        <end position="413"/>
    </location>
</feature>
<feature type="transmembrane region" description="Helical" evidence="4">
    <location>
        <begin position="69"/>
        <end position="93"/>
    </location>
</feature>
<dbReference type="PANTHER" id="PTHR23523:SF1">
    <property type="entry name" value="CYANATE TRANSPORT PROTEIN CYNX"/>
    <property type="match status" value="1"/>
</dbReference>
<name>A0ABX4Q4Q9_9PSED</name>
<feature type="transmembrane region" description="Helical" evidence="4">
    <location>
        <begin position="324"/>
        <end position="346"/>
    </location>
</feature>
<keyword evidence="7" id="KW-1185">Reference proteome</keyword>
<dbReference type="Gene3D" id="1.20.1250.20">
    <property type="entry name" value="MFS general substrate transporter like domains"/>
    <property type="match status" value="2"/>
</dbReference>
<feature type="transmembrane region" description="Helical" evidence="4">
    <location>
        <begin position="128"/>
        <end position="146"/>
    </location>
</feature>
<evidence type="ECO:0000256" key="2">
    <source>
        <dbReference type="ARBA" id="ARBA00022989"/>
    </source>
</evidence>
<dbReference type="Proteomes" id="UP000232455">
    <property type="component" value="Unassembled WGS sequence"/>
</dbReference>
<feature type="transmembrane region" description="Helical" evidence="4">
    <location>
        <begin position="190"/>
        <end position="210"/>
    </location>
</feature>
<feature type="transmembrane region" description="Helical" evidence="4">
    <location>
        <begin position="268"/>
        <end position="287"/>
    </location>
</feature>
<feature type="transmembrane region" description="Helical" evidence="4">
    <location>
        <begin position="358"/>
        <end position="377"/>
    </location>
</feature>
<proteinExistence type="predicted"/>
<dbReference type="EMBL" id="PHHE01000001">
    <property type="protein sequence ID" value="PKA71781.1"/>
    <property type="molecule type" value="Genomic_DNA"/>
</dbReference>
<evidence type="ECO:0000256" key="4">
    <source>
        <dbReference type="SAM" id="Phobius"/>
    </source>
</evidence>
<feature type="transmembrane region" description="Helical" evidence="4">
    <location>
        <begin position="234"/>
        <end position="256"/>
    </location>
</feature>
<keyword evidence="1 4" id="KW-0812">Transmembrane</keyword>
<protein>
    <submittedName>
        <fullName evidence="6">CP family cyanate transporter-like MFS transporter</fullName>
    </submittedName>
</protein>
<evidence type="ECO:0000313" key="6">
    <source>
        <dbReference type="EMBL" id="PKA71781.1"/>
    </source>
</evidence>
<organism evidence="6 7">
    <name type="scientific">Pseudomonas baetica</name>
    <dbReference type="NCBI Taxonomy" id="674054"/>
    <lineage>
        <taxon>Bacteria</taxon>
        <taxon>Pseudomonadati</taxon>
        <taxon>Pseudomonadota</taxon>
        <taxon>Gammaproteobacteria</taxon>
        <taxon>Pseudomonadales</taxon>
        <taxon>Pseudomonadaceae</taxon>
        <taxon>Pseudomonas</taxon>
    </lineage>
</organism>